<dbReference type="NCBIfam" id="TIGR02609">
    <property type="entry name" value="doc_partner"/>
    <property type="match status" value="1"/>
</dbReference>
<gene>
    <name evidence="2" type="ORF">KUA55_06995</name>
</gene>
<comment type="caution">
    <text evidence="2">The sequence shown here is derived from an EMBL/GenBank/DDBJ whole genome shotgun (WGS) entry which is preliminary data.</text>
</comment>
<feature type="domain" description="SpoVT-AbrB" evidence="1">
    <location>
        <begin position="10"/>
        <end position="56"/>
    </location>
</feature>
<dbReference type="InterPro" id="IPR013432">
    <property type="entry name" value="Doc_partner"/>
</dbReference>
<dbReference type="InterPro" id="IPR007159">
    <property type="entry name" value="SpoVT-AbrB_dom"/>
</dbReference>
<evidence type="ECO:0000313" key="3">
    <source>
        <dbReference type="Proteomes" id="UP000774130"/>
    </source>
</evidence>
<dbReference type="EMBL" id="JAHUZB010000003">
    <property type="protein sequence ID" value="MBV7390419.1"/>
    <property type="molecule type" value="Genomic_DNA"/>
</dbReference>
<dbReference type="SMART" id="SM00966">
    <property type="entry name" value="SpoVT_AbrB"/>
    <property type="match status" value="1"/>
</dbReference>
<protein>
    <submittedName>
        <fullName evidence="2">AbrB/MazE/SpoVT family DNA-binding domain-containing protein</fullName>
    </submittedName>
</protein>
<organism evidence="2 3">
    <name type="scientific">Enterococcus alishanensis</name>
    <dbReference type="NCBI Taxonomy" id="1303817"/>
    <lineage>
        <taxon>Bacteria</taxon>
        <taxon>Bacillati</taxon>
        <taxon>Bacillota</taxon>
        <taxon>Bacilli</taxon>
        <taxon>Lactobacillales</taxon>
        <taxon>Enterococcaceae</taxon>
        <taxon>Enterococcus</taxon>
    </lineage>
</organism>
<keyword evidence="3" id="KW-1185">Reference proteome</keyword>
<accession>A0ABS6TBZ8</accession>
<proteinExistence type="predicted"/>
<dbReference type="Pfam" id="PF04014">
    <property type="entry name" value="MazE_antitoxin"/>
    <property type="match status" value="1"/>
</dbReference>
<evidence type="ECO:0000313" key="2">
    <source>
        <dbReference type="EMBL" id="MBV7390419.1"/>
    </source>
</evidence>
<evidence type="ECO:0000259" key="1">
    <source>
        <dbReference type="SMART" id="SM00966"/>
    </source>
</evidence>
<sequence>MSMEKKYKIRKSGNSDVTTIPKEVKEHIGVNTGDSISYLLKEDGSIVITKAVEEVDIDQIVISVMAEYDEAIKDLVDL</sequence>
<reference evidence="2 3" key="1">
    <citation type="submission" date="2021-06" db="EMBL/GenBank/DDBJ databases">
        <title>Enterococcus alishanensis sp. nov., a novel lactic acid bacterium isolated from fresh coffee beans.</title>
        <authorList>
            <person name="Chen Y.-S."/>
        </authorList>
    </citation>
    <scope>NUCLEOTIDE SEQUENCE [LARGE SCALE GENOMIC DNA]</scope>
    <source>
        <strain evidence="2 3">ALS3</strain>
    </source>
</reference>
<dbReference type="GO" id="GO:0003677">
    <property type="term" value="F:DNA binding"/>
    <property type="evidence" value="ECO:0007669"/>
    <property type="project" value="UniProtKB-KW"/>
</dbReference>
<dbReference type="RefSeq" id="WP_218326142.1">
    <property type="nucleotide sequence ID" value="NZ_JAHUZB010000003.1"/>
</dbReference>
<name>A0ABS6TBZ8_9ENTE</name>
<dbReference type="Proteomes" id="UP000774130">
    <property type="component" value="Unassembled WGS sequence"/>
</dbReference>
<keyword evidence="2" id="KW-0238">DNA-binding</keyword>